<evidence type="ECO:0000313" key="2">
    <source>
        <dbReference type="EMBL" id="TXJ62259.1"/>
    </source>
</evidence>
<evidence type="ECO:0000313" key="3">
    <source>
        <dbReference type="Proteomes" id="UP000321612"/>
    </source>
</evidence>
<protein>
    <submittedName>
        <fullName evidence="2">Uncharacterized protein</fullName>
    </submittedName>
</protein>
<organism evidence="2 3">
    <name type="scientific">Prevotella brunnea</name>
    <dbReference type="NCBI Taxonomy" id="2508867"/>
    <lineage>
        <taxon>Bacteria</taxon>
        <taxon>Pseudomonadati</taxon>
        <taxon>Bacteroidota</taxon>
        <taxon>Bacteroidia</taxon>
        <taxon>Bacteroidales</taxon>
        <taxon>Prevotellaceae</taxon>
        <taxon>Prevotella</taxon>
    </lineage>
</organism>
<keyword evidence="1" id="KW-1133">Transmembrane helix</keyword>
<dbReference type="Proteomes" id="UP000321612">
    <property type="component" value="Unassembled WGS sequence"/>
</dbReference>
<comment type="caution">
    <text evidence="2">The sequence shown here is derived from an EMBL/GenBank/DDBJ whole genome shotgun (WGS) entry which is preliminary data.</text>
</comment>
<reference evidence="3" key="1">
    <citation type="submission" date="2019-05" db="EMBL/GenBank/DDBJ databases">
        <title>Prevotella brunnea sp. nov., isolated from a wound of a patient.</title>
        <authorList>
            <person name="Buhl M."/>
        </authorList>
    </citation>
    <scope>NUCLEOTIDE SEQUENCE [LARGE SCALE GENOMIC DNA]</scope>
    <source>
        <strain evidence="3">A2672</strain>
    </source>
</reference>
<accession>A0A5C8GKI4</accession>
<keyword evidence="1" id="KW-0812">Transmembrane</keyword>
<dbReference type="OrthoDB" id="1121419at2"/>
<evidence type="ECO:0000256" key="1">
    <source>
        <dbReference type="SAM" id="Phobius"/>
    </source>
</evidence>
<proteinExistence type="predicted"/>
<keyword evidence="1" id="KW-0472">Membrane</keyword>
<sequence>MMDLEKQLLSKYGNNRPFKAPARYFDTLSGRIMEQLKNDVGSIGCERPKHSDFLIRLKPFFIAATVICFVFIIFLSFRAFLTGNETHHEEITSTQDRMIISKPSSDDLDEAVDYMMMDETDMYASLIDN</sequence>
<name>A0A5C8GKI4_9BACT</name>
<keyword evidence="3" id="KW-1185">Reference proteome</keyword>
<dbReference type="EMBL" id="SDIK01000035">
    <property type="protein sequence ID" value="TXJ62259.1"/>
    <property type="molecule type" value="Genomic_DNA"/>
</dbReference>
<feature type="transmembrane region" description="Helical" evidence="1">
    <location>
        <begin position="60"/>
        <end position="81"/>
    </location>
</feature>
<dbReference type="AlphaFoldDB" id="A0A5C8GKI4"/>
<gene>
    <name evidence="2" type="ORF">ETF27_05070</name>
</gene>